<dbReference type="RefSeq" id="WP_131445893.1">
    <property type="nucleotide sequence ID" value="NZ_SJZB01000026.1"/>
</dbReference>
<evidence type="ECO:0000259" key="6">
    <source>
        <dbReference type="PROSITE" id="PS50977"/>
    </source>
</evidence>
<evidence type="ECO:0000256" key="5">
    <source>
        <dbReference type="PROSITE-ProRule" id="PRU00335"/>
    </source>
</evidence>
<dbReference type="InterPro" id="IPR001647">
    <property type="entry name" value="HTH_TetR"/>
</dbReference>
<evidence type="ECO:0000256" key="3">
    <source>
        <dbReference type="ARBA" id="ARBA00023125"/>
    </source>
</evidence>
<dbReference type="InterPro" id="IPR023772">
    <property type="entry name" value="DNA-bd_HTH_TetR-type_CS"/>
</dbReference>
<keyword evidence="1" id="KW-0678">Repressor</keyword>
<keyword evidence="8" id="KW-1185">Reference proteome</keyword>
<dbReference type="PROSITE" id="PS50977">
    <property type="entry name" value="HTH_TETR_2"/>
    <property type="match status" value="1"/>
</dbReference>
<dbReference type="PRINTS" id="PR00455">
    <property type="entry name" value="HTHTETR"/>
</dbReference>
<keyword evidence="4" id="KW-0804">Transcription</keyword>
<keyword evidence="3 5" id="KW-0238">DNA-binding</keyword>
<dbReference type="GO" id="GO:0003677">
    <property type="term" value="F:DNA binding"/>
    <property type="evidence" value="ECO:0007669"/>
    <property type="project" value="UniProtKB-UniRule"/>
</dbReference>
<gene>
    <name evidence="7" type="ORF">EZJ19_06745</name>
</gene>
<dbReference type="EMBL" id="SJZB01000026">
    <property type="protein sequence ID" value="TCJ15522.1"/>
    <property type="molecule type" value="Genomic_DNA"/>
</dbReference>
<dbReference type="AlphaFoldDB" id="A0A4V2NW03"/>
<keyword evidence="2" id="KW-0805">Transcription regulation</keyword>
<accession>A0A4V2NW03</accession>
<name>A0A4V2NW03_9PROT</name>
<dbReference type="SUPFAM" id="SSF48498">
    <property type="entry name" value="Tetracyclin repressor-like, C-terminal domain"/>
    <property type="match status" value="1"/>
</dbReference>
<organism evidence="7 8">
    <name type="scientific">Parasulfuritortus cantonensis</name>
    <dbReference type="NCBI Taxonomy" id="2528202"/>
    <lineage>
        <taxon>Bacteria</taxon>
        <taxon>Pseudomonadati</taxon>
        <taxon>Pseudomonadota</taxon>
        <taxon>Betaproteobacteria</taxon>
        <taxon>Nitrosomonadales</taxon>
        <taxon>Thiobacillaceae</taxon>
        <taxon>Parasulfuritortus</taxon>
    </lineage>
</organism>
<feature type="domain" description="HTH tetR-type" evidence="6">
    <location>
        <begin position="7"/>
        <end position="67"/>
    </location>
</feature>
<dbReference type="SUPFAM" id="SSF46689">
    <property type="entry name" value="Homeodomain-like"/>
    <property type="match status" value="1"/>
</dbReference>
<dbReference type="OrthoDB" id="5816932at2"/>
<evidence type="ECO:0000256" key="2">
    <source>
        <dbReference type="ARBA" id="ARBA00023015"/>
    </source>
</evidence>
<dbReference type="InterPro" id="IPR050109">
    <property type="entry name" value="HTH-type_TetR-like_transc_reg"/>
</dbReference>
<dbReference type="InterPro" id="IPR009057">
    <property type="entry name" value="Homeodomain-like_sf"/>
</dbReference>
<proteinExistence type="predicted"/>
<evidence type="ECO:0000313" key="8">
    <source>
        <dbReference type="Proteomes" id="UP000295443"/>
    </source>
</evidence>
<dbReference type="Proteomes" id="UP000295443">
    <property type="component" value="Unassembled WGS sequence"/>
</dbReference>
<reference evidence="7 8" key="1">
    <citation type="submission" date="2019-03" db="EMBL/GenBank/DDBJ databases">
        <title>Genome sequence of Thiobacillaceae bacterium LSR1, a sulfur-oxidizing bacterium isolated from freshwater sediment.</title>
        <authorList>
            <person name="Li S."/>
        </authorList>
    </citation>
    <scope>NUCLEOTIDE SEQUENCE [LARGE SCALE GENOMIC DNA]</scope>
    <source>
        <strain evidence="7 8">LSR1</strain>
    </source>
</reference>
<sequence length="193" mass="21619">MSAPIRDTTTQLVLDAALTLFTEKGYFATSVHDISRQAGVSIGSIYHHFGDKVGIARALYVQLGRRMEDVILAVMRRHATARERARELIVRLFELTEREPRAMAFMLYARHREFLPNEPPVCSSRPFVLMREIVQDGIANGEIRAMDLKVAATCLFGGPIRMITARLDGLLDGPLAGYLDEVWTCAWRSVQAG</sequence>
<evidence type="ECO:0000256" key="1">
    <source>
        <dbReference type="ARBA" id="ARBA00022491"/>
    </source>
</evidence>
<dbReference type="PANTHER" id="PTHR30055">
    <property type="entry name" value="HTH-TYPE TRANSCRIPTIONAL REGULATOR RUTR"/>
    <property type="match status" value="1"/>
</dbReference>
<comment type="caution">
    <text evidence="7">The sequence shown here is derived from an EMBL/GenBank/DDBJ whole genome shotgun (WGS) entry which is preliminary data.</text>
</comment>
<evidence type="ECO:0000313" key="7">
    <source>
        <dbReference type="EMBL" id="TCJ15522.1"/>
    </source>
</evidence>
<dbReference type="Pfam" id="PF00440">
    <property type="entry name" value="TetR_N"/>
    <property type="match status" value="1"/>
</dbReference>
<evidence type="ECO:0000256" key="4">
    <source>
        <dbReference type="ARBA" id="ARBA00023163"/>
    </source>
</evidence>
<feature type="DNA-binding region" description="H-T-H motif" evidence="5">
    <location>
        <begin position="30"/>
        <end position="49"/>
    </location>
</feature>
<dbReference type="Gene3D" id="1.10.357.10">
    <property type="entry name" value="Tetracycline Repressor, domain 2"/>
    <property type="match status" value="1"/>
</dbReference>
<protein>
    <submittedName>
        <fullName evidence="7">TetR/AcrR family transcriptional regulator</fullName>
    </submittedName>
</protein>
<dbReference type="InterPro" id="IPR036271">
    <property type="entry name" value="Tet_transcr_reg_TetR-rel_C_sf"/>
</dbReference>
<dbReference type="PROSITE" id="PS01081">
    <property type="entry name" value="HTH_TETR_1"/>
    <property type="match status" value="1"/>
</dbReference>